<dbReference type="InterPro" id="IPR002495">
    <property type="entry name" value="Glyco_trans_8"/>
</dbReference>
<evidence type="ECO:0000256" key="1">
    <source>
        <dbReference type="ARBA" id="ARBA00022676"/>
    </source>
</evidence>
<sequence>MIDARIYVSHTKACPVLGNDLFVPLQAGRQQADEALPDMVGDDTGDHISDRYSQWGELTSLYWVWKNTQHEYVGWMRAARLLSLVKGGEDGALEGFSQRSIRHYGWTLAGARSLLKHYDIVVPRAYDVQEITVLQEVETPHALYVREGGTAQEIALLLRIIEELYPEKYIHALEFFYGYSMRPWNLFVMKQELFQSYGAFLFSVLEAFKSRHDMEGHIGCQRHNWTFLAECLLNIDIIYRLAVEPSLKLREQPILFVDGNDLSFDRRKVLSQQAAHARAIKTASPKEVEYGGHVHIVLSFNDRYLKPACATINSILTHTANKNDITFYVLHDEGLSQSTIHRMEDIYEGEVHFYFIKVEDNFVHKFPLNRKHINVNAYYRLILQNMIPHHIDRIIYLDTDTIICGNIIDLWNFNLNNNIIAGVLDESGIVCSWRLWGAHMNDRYINSGVLLLDLKQAREKYGNLDFLYARSFYENDVNITMQDQDILNIAYKDDIALLPLNWNVPSSAYYRKSAHSDGDYEGRENVFSDQERQDAVNHPKIIHFTGKQKPWKFNSMHPLKALFWSHLRRSVRLSLREYLLSLNNAITIKKGEVILRRNRDFTTLFSIENLKRNS</sequence>
<dbReference type="Gene3D" id="3.90.550.10">
    <property type="entry name" value="Spore Coat Polysaccharide Biosynthesis Protein SpsA, Chain A"/>
    <property type="match status" value="1"/>
</dbReference>
<dbReference type="PANTHER" id="PTHR13778">
    <property type="entry name" value="GLYCOSYLTRANSFERASE 8 DOMAIN-CONTAINING PROTEIN"/>
    <property type="match status" value="1"/>
</dbReference>
<name>A0ABQ0NZX5_9PROT</name>
<dbReference type="Proteomes" id="UP001062901">
    <property type="component" value="Unassembled WGS sequence"/>
</dbReference>
<dbReference type="RefSeq" id="WP_018979827.1">
    <property type="nucleotide sequence ID" value="NZ_BAQD01000003.1"/>
</dbReference>
<dbReference type="InterPro" id="IPR025536">
    <property type="entry name" value="DUF4422"/>
</dbReference>
<evidence type="ECO:0000256" key="2">
    <source>
        <dbReference type="ARBA" id="ARBA00022679"/>
    </source>
</evidence>
<organism evidence="5 6">
    <name type="scientific">Saccharibacter floricola DSM 15669</name>
    <dbReference type="NCBI Taxonomy" id="1123227"/>
    <lineage>
        <taxon>Bacteria</taxon>
        <taxon>Pseudomonadati</taxon>
        <taxon>Pseudomonadota</taxon>
        <taxon>Alphaproteobacteria</taxon>
        <taxon>Acetobacterales</taxon>
        <taxon>Acetobacteraceae</taxon>
        <taxon>Saccharibacter</taxon>
    </lineage>
</organism>
<dbReference type="SUPFAM" id="SSF53448">
    <property type="entry name" value="Nucleotide-diphospho-sugar transferases"/>
    <property type="match status" value="1"/>
</dbReference>
<protein>
    <submittedName>
        <fullName evidence="5">Glycosyltransferase</fullName>
    </submittedName>
</protein>
<gene>
    <name evidence="5" type="ORF">AA15669_0285</name>
</gene>
<dbReference type="InterPro" id="IPR029044">
    <property type="entry name" value="Nucleotide-diphossugar_trans"/>
</dbReference>
<dbReference type="Pfam" id="PF14393">
    <property type="entry name" value="DUF4422"/>
    <property type="match status" value="1"/>
</dbReference>
<evidence type="ECO:0000259" key="4">
    <source>
        <dbReference type="Pfam" id="PF14393"/>
    </source>
</evidence>
<dbReference type="PANTHER" id="PTHR13778:SF47">
    <property type="entry name" value="LIPOPOLYSACCHARIDE 1,3-GALACTOSYLTRANSFERASE"/>
    <property type="match status" value="1"/>
</dbReference>
<dbReference type="InterPro" id="IPR050748">
    <property type="entry name" value="Glycosyltrans_8_dom-fam"/>
</dbReference>
<keyword evidence="2" id="KW-0808">Transferase</keyword>
<dbReference type="Pfam" id="PF01501">
    <property type="entry name" value="Glyco_transf_8"/>
    <property type="match status" value="1"/>
</dbReference>
<evidence type="ECO:0000313" key="6">
    <source>
        <dbReference type="Proteomes" id="UP001062901"/>
    </source>
</evidence>
<dbReference type="EMBL" id="BAQD01000003">
    <property type="protein sequence ID" value="GBQ05063.1"/>
    <property type="molecule type" value="Genomic_DNA"/>
</dbReference>
<keyword evidence="3" id="KW-0479">Metal-binding</keyword>
<evidence type="ECO:0000256" key="3">
    <source>
        <dbReference type="ARBA" id="ARBA00022723"/>
    </source>
</evidence>
<proteinExistence type="predicted"/>
<comment type="caution">
    <text evidence="5">The sequence shown here is derived from an EMBL/GenBank/DDBJ whole genome shotgun (WGS) entry which is preliminary data.</text>
</comment>
<reference evidence="5" key="1">
    <citation type="submission" date="2013-04" db="EMBL/GenBank/DDBJ databases">
        <title>The genome sequencing project of 58 acetic acid bacteria.</title>
        <authorList>
            <person name="Okamoto-Kainuma A."/>
            <person name="Ishikawa M."/>
            <person name="Umino S."/>
            <person name="Koizumi Y."/>
            <person name="Shiwa Y."/>
            <person name="Yoshikawa H."/>
            <person name="Matsutani M."/>
            <person name="Matsushita K."/>
        </authorList>
    </citation>
    <scope>NUCLEOTIDE SEQUENCE</scope>
    <source>
        <strain evidence="5">DSM 15669</strain>
    </source>
</reference>
<accession>A0ABQ0NZX5</accession>
<evidence type="ECO:0000313" key="5">
    <source>
        <dbReference type="EMBL" id="GBQ05063.1"/>
    </source>
</evidence>
<keyword evidence="1" id="KW-0328">Glycosyltransferase</keyword>
<keyword evidence="6" id="KW-1185">Reference proteome</keyword>
<dbReference type="CDD" id="cd04194">
    <property type="entry name" value="GT8_A4GalT_like"/>
    <property type="match status" value="1"/>
</dbReference>
<feature type="domain" description="DUF4422" evidence="4">
    <location>
        <begin position="5"/>
        <end position="235"/>
    </location>
</feature>